<dbReference type="EMBL" id="LT838813">
    <property type="protein sequence ID" value="SMD42820.1"/>
    <property type="molecule type" value="Genomic_DNA"/>
</dbReference>
<accession>A0A1W2H1K1</accession>
<keyword evidence="2" id="KW-0732">Signal</keyword>
<dbReference type="OrthoDB" id="840832at2"/>
<feature type="transmembrane region" description="Helical" evidence="1">
    <location>
        <begin position="521"/>
        <end position="546"/>
    </location>
</feature>
<gene>
    <name evidence="4" type="ORF">SAMN00777080_1385</name>
</gene>
<keyword evidence="1" id="KW-1133">Transmembrane helix</keyword>
<evidence type="ECO:0000313" key="4">
    <source>
        <dbReference type="EMBL" id="SMD42820.1"/>
    </source>
</evidence>
<organism evidence="4 5">
    <name type="scientific">Aquiflexum balticum DSM 16537</name>
    <dbReference type="NCBI Taxonomy" id="758820"/>
    <lineage>
        <taxon>Bacteria</taxon>
        <taxon>Pseudomonadati</taxon>
        <taxon>Bacteroidota</taxon>
        <taxon>Cytophagia</taxon>
        <taxon>Cytophagales</taxon>
        <taxon>Cyclobacteriaceae</taxon>
        <taxon>Aquiflexum</taxon>
    </lineage>
</organism>
<dbReference type="STRING" id="758820.SAMN00777080_1385"/>
<dbReference type="SUPFAM" id="SSF81324">
    <property type="entry name" value="Voltage-gated potassium channels"/>
    <property type="match status" value="1"/>
</dbReference>
<evidence type="ECO:0000256" key="1">
    <source>
        <dbReference type="SAM" id="Phobius"/>
    </source>
</evidence>
<name>A0A1W2H1K1_9BACT</name>
<feature type="signal peptide" evidence="2">
    <location>
        <begin position="1"/>
        <end position="18"/>
    </location>
</feature>
<protein>
    <recommendedName>
        <fullName evidence="3">Potassium channel domain-containing protein</fullName>
    </recommendedName>
</protein>
<proteinExistence type="predicted"/>
<dbReference type="AlphaFoldDB" id="A0A1W2H1K1"/>
<feature type="transmembrane region" description="Helical" evidence="1">
    <location>
        <begin position="396"/>
        <end position="414"/>
    </location>
</feature>
<evidence type="ECO:0000259" key="3">
    <source>
        <dbReference type="Pfam" id="PF07885"/>
    </source>
</evidence>
<keyword evidence="1" id="KW-0812">Transmembrane</keyword>
<feature type="chain" id="PRO_5012529228" description="Potassium channel domain-containing protein" evidence="2">
    <location>
        <begin position="19"/>
        <end position="592"/>
    </location>
</feature>
<feature type="domain" description="Potassium channel" evidence="3">
    <location>
        <begin position="527"/>
        <end position="585"/>
    </location>
</feature>
<dbReference type="InterPro" id="IPR013099">
    <property type="entry name" value="K_chnl_dom"/>
</dbReference>
<sequence length="592" mass="68595">MRKLIFALLLIASLPCLGQDRTEMSFSQLFQKIDQSKDSVFKLTHAKITFDPLTDQRFSNSDEPKDSIFIDKAVELKDVIFEERAKINYISFKRPVSLVESGPFQIRNCSFAEGFSLRNSEKFELLKERTISGLWYNLSNNLFLGSVVVRLFGNNPNSVNSNFCQLHFNNNTITTDLRRIDLNNAIVMIFGHDLVQVAIRKNKIEAINGGVYFEAIGSTRNAFITGNIIRSEGLSIKKNDDMKEFELRDNKIESPIFLGIDQLRSNYIIDWKDLKENLFSGTRYLFFHLNLYDSDTIWKTNIYSEEFVNRYRNTHRIENEYAFNAETSLLGSFQNHYLENHNRASSNAVFVAIKDLETQRLVYLYREDPTFKTYFTWKVNQFLKIFSAYGTEPARAIIFSVYVILAFALIYLFFPNSWDAHGKNRIVDRYRFFFKYLQRNAGIHEVYLEEKRQDLLDYEEFKSMITDSEKSVPRFFAATALPLYQWAVSGTRLTAKILSKVDILKGTWEDLPASQKVWKSFLLVGGFLIALVYDLLIKVLNALMLSINTFTTLGFGEIPIKGLPRYLAIIQGFIGWFMLTIFGVSLISQLLN</sequence>
<dbReference type="Proteomes" id="UP000192333">
    <property type="component" value="Chromosome I"/>
</dbReference>
<feature type="transmembrane region" description="Helical" evidence="1">
    <location>
        <begin position="566"/>
        <end position="587"/>
    </location>
</feature>
<dbReference type="RefSeq" id="WP_084119581.1">
    <property type="nucleotide sequence ID" value="NZ_LT838813.1"/>
</dbReference>
<dbReference type="Pfam" id="PF07885">
    <property type="entry name" value="Ion_trans_2"/>
    <property type="match status" value="1"/>
</dbReference>
<reference evidence="5" key="1">
    <citation type="submission" date="2017-04" db="EMBL/GenBank/DDBJ databases">
        <authorList>
            <person name="Varghese N."/>
            <person name="Submissions S."/>
        </authorList>
    </citation>
    <scope>NUCLEOTIDE SEQUENCE [LARGE SCALE GENOMIC DNA]</scope>
    <source>
        <strain evidence="5">DSM 16537</strain>
    </source>
</reference>
<evidence type="ECO:0000256" key="2">
    <source>
        <dbReference type="SAM" id="SignalP"/>
    </source>
</evidence>
<evidence type="ECO:0000313" key="5">
    <source>
        <dbReference type="Proteomes" id="UP000192333"/>
    </source>
</evidence>
<keyword evidence="1" id="KW-0472">Membrane</keyword>
<keyword evidence="5" id="KW-1185">Reference proteome</keyword>